<proteinExistence type="predicted"/>
<dbReference type="GO" id="GO:0016705">
    <property type="term" value="F:oxidoreductase activity, acting on paired donors, with incorporation or reduction of molecular oxygen"/>
    <property type="evidence" value="ECO:0007669"/>
    <property type="project" value="InterPro"/>
</dbReference>
<evidence type="ECO:0000256" key="1">
    <source>
        <dbReference type="SAM" id="Phobius"/>
    </source>
</evidence>
<protein>
    <submittedName>
        <fullName evidence="2">Uncharacterized protein</fullName>
    </submittedName>
</protein>
<dbReference type="EMBL" id="AFRT01003392">
    <property type="protein sequence ID" value="ELU36442.1"/>
    <property type="molecule type" value="Genomic_DNA"/>
</dbReference>
<evidence type="ECO:0000313" key="3">
    <source>
        <dbReference type="Proteomes" id="UP000011668"/>
    </source>
</evidence>
<accession>L8WI91</accession>
<keyword evidence="1" id="KW-0812">Transmembrane</keyword>
<dbReference type="HOGENOM" id="CLU_2335073_0_0_1"/>
<keyword evidence="1" id="KW-1133">Transmembrane helix</keyword>
<name>L8WI91_THACA</name>
<dbReference type="Gene3D" id="1.10.630.10">
    <property type="entry name" value="Cytochrome P450"/>
    <property type="match status" value="1"/>
</dbReference>
<dbReference type="Proteomes" id="UP000011668">
    <property type="component" value="Unassembled WGS sequence"/>
</dbReference>
<organism evidence="2 3">
    <name type="scientific">Thanatephorus cucumeris (strain AG1-IA)</name>
    <name type="common">Rice sheath blight fungus</name>
    <name type="synonym">Rhizoctonia solani</name>
    <dbReference type="NCBI Taxonomy" id="983506"/>
    <lineage>
        <taxon>Eukaryota</taxon>
        <taxon>Fungi</taxon>
        <taxon>Dikarya</taxon>
        <taxon>Basidiomycota</taxon>
        <taxon>Agaricomycotina</taxon>
        <taxon>Agaricomycetes</taxon>
        <taxon>Cantharellales</taxon>
        <taxon>Ceratobasidiaceae</taxon>
        <taxon>Rhizoctonia</taxon>
        <taxon>Rhizoctonia solani AG-1</taxon>
    </lineage>
</organism>
<dbReference type="GO" id="GO:0020037">
    <property type="term" value="F:heme binding"/>
    <property type="evidence" value="ECO:0007669"/>
    <property type="project" value="InterPro"/>
</dbReference>
<feature type="transmembrane region" description="Helical" evidence="1">
    <location>
        <begin position="15"/>
        <end position="35"/>
    </location>
</feature>
<sequence>MGKTVGNMVSICPGLHFAEASLFLSIASLLATYNFSRKKDKNGKEIIPIVEGAVNSLTVPSTLRSAQGPKNIEPLSLRTSPKNREIFLVTMPTSSTLD</sequence>
<dbReference type="AlphaFoldDB" id="L8WI91"/>
<evidence type="ECO:0000313" key="2">
    <source>
        <dbReference type="EMBL" id="ELU36442.1"/>
    </source>
</evidence>
<comment type="caution">
    <text evidence="2">The sequence shown here is derived from an EMBL/GenBank/DDBJ whole genome shotgun (WGS) entry which is preliminary data.</text>
</comment>
<keyword evidence="3" id="KW-1185">Reference proteome</keyword>
<gene>
    <name evidence="2" type="ORF">AG1IA_09528</name>
</gene>
<dbReference type="InterPro" id="IPR036396">
    <property type="entry name" value="Cyt_P450_sf"/>
</dbReference>
<reference evidence="2 3" key="1">
    <citation type="journal article" date="2013" name="Nat. Commun.">
        <title>The evolution and pathogenic mechanisms of the rice sheath blight pathogen.</title>
        <authorList>
            <person name="Zheng A."/>
            <person name="Lin R."/>
            <person name="Xu L."/>
            <person name="Qin P."/>
            <person name="Tang C."/>
            <person name="Ai P."/>
            <person name="Zhang D."/>
            <person name="Liu Y."/>
            <person name="Sun Z."/>
            <person name="Feng H."/>
            <person name="Wang Y."/>
            <person name="Chen Y."/>
            <person name="Liang X."/>
            <person name="Fu R."/>
            <person name="Li Q."/>
            <person name="Zhang J."/>
            <person name="Yu X."/>
            <person name="Xie Z."/>
            <person name="Ding L."/>
            <person name="Guan P."/>
            <person name="Tang J."/>
            <person name="Liang Y."/>
            <person name="Wang S."/>
            <person name="Deng Q."/>
            <person name="Li S."/>
            <person name="Zhu J."/>
            <person name="Wang L."/>
            <person name="Liu H."/>
            <person name="Li P."/>
        </authorList>
    </citation>
    <scope>NUCLEOTIDE SEQUENCE [LARGE SCALE GENOMIC DNA]</scope>
    <source>
        <strain evidence="3">AG-1 IA</strain>
    </source>
</reference>
<dbReference type="GO" id="GO:0004497">
    <property type="term" value="F:monooxygenase activity"/>
    <property type="evidence" value="ECO:0007669"/>
    <property type="project" value="InterPro"/>
</dbReference>
<keyword evidence="1" id="KW-0472">Membrane</keyword>
<dbReference type="GO" id="GO:0005506">
    <property type="term" value="F:iron ion binding"/>
    <property type="evidence" value="ECO:0007669"/>
    <property type="project" value="InterPro"/>
</dbReference>